<protein>
    <submittedName>
        <fullName evidence="7">Uncharacterized protein</fullName>
    </submittedName>
</protein>
<evidence type="ECO:0000313" key="7">
    <source>
        <dbReference type="EMBL" id="KAK7028118.1"/>
    </source>
</evidence>
<keyword evidence="4 6" id="KW-1133">Transmembrane helix</keyword>
<dbReference type="Proteomes" id="UP001383192">
    <property type="component" value="Unassembled WGS sequence"/>
</dbReference>
<feature type="transmembrane region" description="Helical" evidence="6">
    <location>
        <begin position="215"/>
        <end position="237"/>
    </location>
</feature>
<keyword evidence="3 6" id="KW-0812">Transmembrane</keyword>
<evidence type="ECO:0000256" key="4">
    <source>
        <dbReference type="ARBA" id="ARBA00022989"/>
    </source>
</evidence>
<name>A0AAW0BPH1_9AGAR</name>
<organism evidence="7 8">
    <name type="scientific">Paramarasmius palmivorus</name>
    <dbReference type="NCBI Taxonomy" id="297713"/>
    <lineage>
        <taxon>Eukaryota</taxon>
        <taxon>Fungi</taxon>
        <taxon>Dikarya</taxon>
        <taxon>Basidiomycota</taxon>
        <taxon>Agaricomycotina</taxon>
        <taxon>Agaricomycetes</taxon>
        <taxon>Agaricomycetidae</taxon>
        <taxon>Agaricales</taxon>
        <taxon>Marasmiineae</taxon>
        <taxon>Marasmiaceae</taxon>
        <taxon>Paramarasmius</taxon>
    </lineage>
</organism>
<dbReference type="SUPFAM" id="SSF103473">
    <property type="entry name" value="MFS general substrate transporter"/>
    <property type="match status" value="1"/>
</dbReference>
<proteinExistence type="predicted"/>
<keyword evidence="8" id="KW-1185">Reference proteome</keyword>
<sequence>MSPNMLVDLKLLLVGGLLAAEGIITIGLGLTLIPIFPTDPERTRMFNEEERTLAIARVYADQPQIKDTKEGINRKLLKRGVIDVTTLTCVWLYILAMQVDNLSVQGLGIFLPSILKLNYPDATTVRIQLLVVPIYATATVVALLATIGCIKLRMHWPFSVFGGIHDYYSIWISTDATAKQARYAACFLNLTGGFINGPVVLGWAASNASPDTIRAMVGAVVTGFGGIGSIAGVWAYVQTDASTGYHKGNSFNLSMAASLCAGAIGLFLYQRYENRKRDSGARDYRLHEGGVEH</sequence>
<gene>
    <name evidence="7" type="ORF">VNI00_014933</name>
</gene>
<dbReference type="PANTHER" id="PTHR43791:SF48">
    <property type="entry name" value="TRANSPORTER, PUTATIVE (AFU_ORTHOLOGUE AFUA_4G01000)-RELATED"/>
    <property type="match status" value="1"/>
</dbReference>
<feature type="transmembrane region" description="Helical" evidence="6">
    <location>
        <begin position="12"/>
        <end position="36"/>
    </location>
</feature>
<comment type="subcellular location">
    <subcellularLocation>
        <location evidence="1">Membrane</location>
        <topology evidence="1">Multi-pass membrane protein</topology>
    </subcellularLocation>
</comment>
<keyword evidence="5 6" id="KW-0472">Membrane</keyword>
<comment type="caution">
    <text evidence="7">The sequence shown here is derived from an EMBL/GenBank/DDBJ whole genome shotgun (WGS) entry which is preliminary data.</text>
</comment>
<evidence type="ECO:0000313" key="8">
    <source>
        <dbReference type="Proteomes" id="UP001383192"/>
    </source>
</evidence>
<dbReference type="EMBL" id="JAYKXP010000090">
    <property type="protein sequence ID" value="KAK7028118.1"/>
    <property type="molecule type" value="Genomic_DNA"/>
</dbReference>
<dbReference type="GO" id="GO:0016020">
    <property type="term" value="C:membrane"/>
    <property type="evidence" value="ECO:0007669"/>
    <property type="project" value="UniProtKB-SubCell"/>
</dbReference>
<dbReference type="InterPro" id="IPR036259">
    <property type="entry name" value="MFS_trans_sf"/>
</dbReference>
<dbReference type="AlphaFoldDB" id="A0AAW0BPH1"/>
<feature type="transmembrane region" description="Helical" evidence="6">
    <location>
        <begin position="127"/>
        <end position="150"/>
    </location>
</feature>
<feature type="transmembrane region" description="Helical" evidence="6">
    <location>
        <begin position="249"/>
        <end position="269"/>
    </location>
</feature>
<evidence type="ECO:0000256" key="5">
    <source>
        <dbReference type="ARBA" id="ARBA00023136"/>
    </source>
</evidence>
<reference evidence="7 8" key="1">
    <citation type="submission" date="2024-01" db="EMBL/GenBank/DDBJ databases">
        <title>A draft genome for a cacao thread blight-causing isolate of Paramarasmius palmivorus.</title>
        <authorList>
            <person name="Baruah I.K."/>
            <person name="Bukari Y."/>
            <person name="Amoako-Attah I."/>
            <person name="Meinhardt L.W."/>
            <person name="Bailey B.A."/>
            <person name="Cohen S.P."/>
        </authorList>
    </citation>
    <scope>NUCLEOTIDE SEQUENCE [LARGE SCALE GENOMIC DNA]</scope>
    <source>
        <strain evidence="7 8">GH-12</strain>
    </source>
</reference>
<keyword evidence="2" id="KW-0813">Transport</keyword>
<evidence type="ECO:0000256" key="6">
    <source>
        <dbReference type="SAM" id="Phobius"/>
    </source>
</evidence>
<evidence type="ECO:0000256" key="2">
    <source>
        <dbReference type="ARBA" id="ARBA00022448"/>
    </source>
</evidence>
<evidence type="ECO:0000256" key="3">
    <source>
        <dbReference type="ARBA" id="ARBA00022692"/>
    </source>
</evidence>
<dbReference type="PANTHER" id="PTHR43791">
    <property type="entry name" value="PERMEASE-RELATED"/>
    <property type="match status" value="1"/>
</dbReference>
<evidence type="ECO:0000256" key="1">
    <source>
        <dbReference type="ARBA" id="ARBA00004141"/>
    </source>
</evidence>
<dbReference type="GO" id="GO:0022857">
    <property type="term" value="F:transmembrane transporter activity"/>
    <property type="evidence" value="ECO:0007669"/>
    <property type="project" value="TreeGrafter"/>
</dbReference>
<accession>A0AAW0BPH1</accession>